<dbReference type="Proteomes" id="UP000325315">
    <property type="component" value="Unassembled WGS sequence"/>
</dbReference>
<dbReference type="Gene3D" id="3.30.420.10">
    <property type="entry name" value="Ribonuclease H-like superfamily/Ribonuclease H"/>
    <property type="match status" value="1"/>
</dbReference>
<dbReference type="EMBL" id="SMMG02000007">
    <property type="protein sequence ID" value="KAA3465099.1"/>
    <property type="molecule type" value="Genomic_DNA"/>
</dbReference>
<keyword evidence="3" id="KW-1185">Reference proteome</keyword>
<protein>
    <submittedName>
        <fullName evidence="2">RNA-directed DNA polymerase</fullName>
    </submittedName>
</protein>
<gene>
    <name evidence="2" type="ORF">EPI10_000300</name>
</gene>
<dbReference type="PANTHER" id="PTHR47266">
    <property type="entry name" value="ENDONUCLEASE-RELATED"/>
    <property type="match status" value="1"/>
</dbReference>
<keyword evidence="2" id="KW-0548">Nucleotidyltransferase</keyword>
<dbReference type="Pfam" id="PF17921">
    <property type="entry name" value="Integrase_H2C2"/>
    <property type="match status" value="1"/>
</dbReference>
<reference evidence="3" key="1">
    <citation type="journal article" date="2019" name="Plant Biotechnol. J.">
        <title>Genome sequencing of the Australian wild diploid species Gossypium australe highlights disease resistance and delayed gland morphogenesis.</title>
        <authorList>
            <person name="Cai Y."/>
            <person name="Cai X."/>
            <person name="Wang Q."/>
            <person name="Wang P."/>
            <person name="Zhang Y."/>
            <person name="Cai C."/>
            <person name="Xu Y."/>
            <person name="Wang K."/>
            <person name="Zhou Z."/>
            <person name="Wang C."/>
            <person name="Geng S."/>
            <person name="Li B."/>
            <person name="Dong Q."/>
            <person name="Hou Y."/>
            <person name="Wang H."/>
            <person name="Ai P."/>
            <person name="Liu Z."/>
            <person name="Yi F."/>
            <person name="Sun M."/>
            <person name="An G."/>
            <person name="Cheng J."/>
            <person name="Zhang Y."/>
            <person name="Shi Q."/>
            <person name="Xie Y."/>
            <person name="Shi X."/>
            <person name="Chang Y."/>
            <person name="Huang F."/>
            <person name="Chen Y."/>
            <person name="Hong S."/>
            <person name="Mi L."/>
            <person name="Sun Q."/>
            <person name="Zhang L."/>
            <person name="Zhou B."/>
            <person name="Peng R."/>
            <person name="Zhang X."/>
            <person name="Liu F."/>
        </authorList>
    </citation>
    <scope>NUCLEOTIDE SEQUENCE [LARGE SCALE GENOMIC DNA]</scope>
    <source>
        <strain evidence="3">cv. PA1801</strain>
    </source>
</reference>
<dbReference type="GO" id="GO:0003676">
    <property type="term" value="F:nucleic acid binding"/>
    <property type="evidence" value="ECO:0007669"/>
    <property type="project" value="InterPro"/>
</dbReference>
<dbReference type="InterPro" id="IPR052160">
    <property type="entry name" value="Gypsy_RT_Integrase-like"/>
</dbReference>
<organism evidence="2 3">
    <name type="scientific">Gossypium australe</name>
    <dbReference type="NCBI Taxonomy" id="47621"/>
    <lineage>
        <taxon>Eukaryota</taxon>
        <taxon>Viridiplantae</taxon>
        <taxon>Streptophyta</taxon>
        <taxon>Embryophyta</taxon>
        <taxon>Tracheophyta</taxon>
        <taxon>Spermatophyta</taxon>
        <taxon>Magnoliopsida</taxon>
        <taxon>eudicotyledons</taxon>
        <taxon>Gunneridae</taxon>
        <taxon>Pentapetalae</taxon>
        <taxon>rosids</taxon>
        <taxon>malvids</taxon>
        <taxon>Malvales</taxon>
        <taxon>Malvaceae</taxon>
        <taxon>Malvoideae</taxon>
        <taxon>Gossypium</taxon>
    </lineage>
</organism>
<accession>A0A5B6V7A7</accession>
<proteinExistence type="predicted"/>
<dbReference type="InterPro" id="IPR012337">
    <property type="entry name" value="RNaseH-like_sf"/>
</dbReference>
<dbReference type="OrthoDB" id="1739513at2759"/>
<dbReference type="SUPFAM" id="SSF53098">
    <property type="entry name" value="Ribonuclease H-like"/>
    <property type="match status" value="1"/>
</dbReference>
<evidence type="ECO:0000259" key="1">
    <source>
        <dbReference type="Pfam" id="PF17921"/>
    </source>
</evidence>
<name>A0A5B6V7A7_9ROSI</name>
<comment type="caution">
    <text evidence="2">The sequence shown here is derived from an EMBL/GenBank/DDBJ whole genome shotgun (WGS) entry which is preliminary data.</text>
</comment>
<dbReference type="Gene3D" id="1.10.340.70">
    <property type="match status" value="1"/>
</dbReference>
<dbReference type="InterPro" id="IPR036397">
    <property type="entry name" value="RNaseH_sf"/>
</dbReference>
<keyword evidence="2" id="KW-0808">Transferase</keyword>
<sequence>MSYMGRSCTKEERIRCVDTVEAKKILEEVHRGVCETHANGFTMARQIMRFDYYWSTMEVDCISYAKRCHKCQIYEDKIHVSHSPFHVMTSPWPFSMWGMDVIGPISPKAFNGLRFIFIVIDYYSKWIEATSYANVTKSTVSKFLKKKDHMLV</sequence>
<keyword evidence="2" id="KW-0695">RNA-directed DNA polymerase</keyword>
<evidence type="ECO:0000313" key="3">
    <source>
        <dbReference type="Proteomes" id="UP000325315"/>
    </source>
</evidence>
<feature type="domain" description="Integrase zinc-binding" evidence="1">
    <location>
        <begin position="18"/>
        <end position="74"/>
    </location>
</feature>
<dbReference type="GO" id="GO:0003964">
    <property type="term" value="F:RNA-directed DNA polymerase activity"/>
    <property type="evidence" value="ECO:0007669"/>
    <property type="project" value="UniProtKB-KW"/>
</dbReference>
<evidence type="ECO:0000313" key="2">
    <source>
        <dbReference type="EMBL" id="KAA3465099.1"/>
    </source>
</evidence>
<dbReference type="InterPro" id="IPR041588">
    <property type="entry name" value="Integrase_H2C2"/>
</dbReference>
<dbReference type="AlphaFoldDB" id="A0A5B6V7A7"/>